<dbReference type="PANTHER" id="PTHR46193">
    <property type="entry name" value="6-PHOSPHOGLUCONATE PHOSPHATASE"/>
    <property type="match status" value="1"/>
</dbReference>
<comment type="similarity">
    <text evidence="2">Belongs to the HAD-like hydrolase superfamily. CbbY/CbbZ/Gph/YieH family.</text>
</comment>
<comment type="cofactor">
    <cofactor evidence="1">
        <name>Mg(2+)</name>
        <dbReference type="ChEBI" id="CHEBI:18420"/>
    </cofactor>
</comment>
<dbReference type="Gene3D" id="3.40.50.1000">
    <property type="entry name" value="HAD superfamily/HAD-like"/>
    <property type="match status" value="1"/>
</dbReference>
<dbReference type="AlphaFoldDB" id="A0A1H5W293"/>
<accession>A0A1H5W293</accession>
<dbReference type="GO" id="GO:0003824">
    <property type="term" value="F:catalytic activity"/>
    <property type="evidence" value="ECO:0007669"/>
    <property type="project" value="UniProtKB-ARBA"/>
</dbReference>
<keyword evidence="4" id="KW-0460">Magnesium</keyword>
<reference evidence="6 7" key="1">
    <citation type="submission" date="2016-10" db="EMBL/GenBank/DDBJ databases">
        <authorList>
            <person name="de Groot N.N."/>
        </authorList>
    </citation>
    <scope>NUCLEOTIDE SEQUENCE [LARGE SCALE GENOMIC DNA]</scope>
    <source>
        <strain evidence="6 7">D15d</strain>
    </source>
</reference>
<dbReference type="Proteomes" id="UP000236726">
    <property type="component" value="Unassembled WGS sequence"/>
</dbReference>
<dbReference type="STRING" id="1410661.GCA_000702205_01388"/>
<dbReference type="GO" id="GO:0046872">
    <property type="term" value="F:metal ion binding"/>
    <property type="evidence" value="ECO:0007669"/>
    <property type="project" value="UniProtKB-KW"/>
</dbReference>
<keyword evidence="5" id="KW-0119">Carbohydrate metabolism</keyword>
<dbReference type="InterPro" id="IPR023198">
    <property type="entry name" value="PGP-like_dom2"/>
</dbReference>
<dbReference type="SUPFAM" id="SSF56784">
    <property type="entry name" value="HAD-like"/>
    <property type="match status" value="1"/>
</dbReference>
<name>A0A1H5W293_9FIRM</name>
<dbReference type="SFLD" id="SFLDS00003">
    <property type="entry name" value="Haloacid_Dehalogenase"/>
    <property type="match status" value="1"/>
</dbReference>
<evidence type="ECO:0000256" key="4">
    <source>
        <dbReference type="ARBA" id="ARBA00022842"/>
    </source>
</evidence>
<dbReference type="RefSeq" id="WP_103953212.1">
    <property type="nucleotide sequence ID" value="NZ_FNUL01000013.1"/>
</dbReference>
<evidence type="ECO:0000256" key="1">
    <source>
        <dbReference type="ARBA" id="ARBA00001946"/>
    </source>
</evidence>
<evidence type="ECO:0000313" key="6">
    <source>
        <dbReference type="EMBL" id="SEF93605.1"/>
    </source>
</evidence>
<evidence type="ECO:0000256" key="3">
    <source>
        <dbReference type="ARBA" id="ARBA00022723"/>
    </source>
</evidence>
<dbReference type="NCBIfam" id="TIGR01509">
    <property type="entry name" value="HAD-SF-IA-v3"/>
    <property type="match status" value="1"/>
</dbReference>
<evidence type="ECO:0000256" key="5">
    <source>
        <dbReference type="ARBA" id="ARBA00023277"/>
    </source>
</evidence>
<dbReference type="InterPro" id="IPR041492">
    <property type="entry name" value="HAD_2"/>
</dbReference>
<keyword evidence="7" id="KW-1185">Reference proteome</keyword>
<dbReference type="PANTHER" id="PTHR46193:SF18">
    <property type="entry name" value="HEXITOL PHOSPHATASE B"/>
    <property type="match status" value="1"/>
</dbReference>
<dbReference type="SFLD" id="SFLDG01129">
    <property type="entry name" value="C1.5:_HAD__Beta-PGM__Phosphata"/>
    <property type="match status" value="1"/>
</dbReference>
<dbReference type="Gene3D" id="1.10.150.240">
    <property type="entry name" value="Putative phosphatase, domain 2"/>
    <property type="match status" value="1"/>
</dbReference>
<dbReference type="InterPro" id="IPR006439">
    <property type="entry name" value="HAD-SF_hydro_IA"/>
</dbReference>
<organism evidence="6 7">
    <name type="scientific">Lachnospira multipara</name>
    <dbReference type="NCBI Taxonomy" id="28051"/>
    <lineage>
        <taxon>Bacteria</taxon>
        <taxon>Bacillati</taxon>
        <taxon>Bacillota</taxon>
        <taxon>Clostridia</taxon>
        <taxon>Lachnospirales</taxon>
        <taxon>Lachnospiraceae</taxon>
        <taxon>Lachnospira</taxon>
    </lineage>
</organism>
<keyword evidence="3" id="KW-0479">Metal-binding</keyword>
<dbReference type="Pfam" id="PF13419">
    <property type="entry name" value="HAD_2"/>
    <property type="match status" value="1"/>
</dbReference>
<dbReference type="CDD" id="cd07505">
    <property type="entry name" value="HAD_BPGM-like"/>
    <property type="match status" value="1"/>
</dbReference>
<protein>
    <submittedName>
        <fullName evidence="6">Haloacid dehalogenase superfamily, subfamily IA, variant 3 with third motif having DD or ED</fullName>
    </submittedName>
</protein>
<evidence type="ECO:0000256" key="2">
    <source>
        <dbReference type="ARBA" id="ARBA00006171"/>
    </source>
</evidence>
<dbReference type="InterPro" id="IPR023214">
    <property type="entry name" value="HAD_sf"/>
</dbReference>
<dbReference type="InterPro" id="IPR036412">
    <property type="entry name" value="HAD-like_sf"/>
</dbReference>
<proteinExistence type="inferred from homology"/>
<evidence type="ECO:0000313" key="7">
    <source>
        <dbReference type="Proteomes" id="UP000236726"/>
    </source>
</evidence>
<dbReference type="InterPro" id="IPR051600">
    <property type="entry name" value="Beta-PGM-like"/>
</dbReference>
<dbReference type="EMBL" id="FNUL01000013">
    <property type="protein sequence ID" value="SEF93605.1"/>
    <property type="molecule type" value="Genomic_DNA"/>
</dbReference>
<dbReference type="SFLD" id="SFLDG01135">
    <property type="entry name" value="C1.5.6:_HAD__Beta-PGM__Phospha"/>
    <property type="match status" value="1"/>
</dbReference>
<sequence length="220" mass="24755">MIKAVIFDMDGVMIDTERQSNLGWQWGAKQKGIELPNWLMDEFKGASPSDSAVKFKEYFGDKADFWEVRELRTQYVYKLRETEGVPVKKGLFELLDFIKEAGLKCAVATSTRRESAFKNLTSIGAYDYLDGIAYGDEIEHSKPAPDIFLKAAGIVNVKPEECIVIEDSINGIKAGHAANMKVVHVPDTIKIKDDIRELCYCVKDDLSQVIDVIKELNQKA</sequence>
<gene>
    <name evidence="6" type="ORF">SAMN05216537_11360</name>
</gene>